<dbReference type="RefSeq" id="WP_201635892.1">
    <property type="nucleotide sequence ID" value="NZ_JAEQNB010000004.1"/>
</dbReference>
<organism evidence="2 3">
    <name type="scientific">Tumebacillus amylolyticus</name>
    <dbReference type="NCBI Taxonomy" id="2801339"/>
    <lineage>
        <taxon>Bacteria</taxon>
        <taxon>Bacillati</taxon>
        <taxon>Bacillota</taxon>
        <taxon>Bacilli</taxon>
        <taxon>Bacillales</taxon>
        <taxon>Alicyclobacillaceae</taxon>
        <taxon>Tumebacillus</taxon>
    </lineage>
</organism>
<keyword evidence="3" id="KW-1185">Reference proteome</keyword>
<protein>
    <submittedName>
        <fullName evidence="2">Uncharacterized protein</fullName>
    </submittedName>
</protein>
<accession>A0ABS1JBT4</accession>
<sequence>MSNQRLSSYIRFWWRTCVVFCPLTFLILYGSDVIWWKALLSALGVGVGGLLLVLPFILSWGNVDRSLWSQEEYIKRQIRYREKLRQWENQEEDDEQ</sequence>
<evidence type="ECO:0000256" key="1">
    <source>
        <dbReference type="SAM" id="Phobius"/>
    </source>
</evidence>
<feature type="transmembrane region" description="Helical" evidence="1">
    <location>
        <begin position="12"/>
        <end position="29"/>
    </location>
</feature>
<proteinExistence type="predicted"/>
<reference evidence="2 3" key="1">
    <citation type="submission" date="2021-01" db="EMBL/GenBank/DDBJ databases">
        <title>Tumebacillus sp. strain ITR2 16S ribosomal RNA gene Genome sequencing and assembly.</title>
        <authorList>
            <person name="Kang M."/>
        </authorList>
    </citation>
    <scope>NUCLEOTIDE SEQUENCE [LARGE SCALE GENOMIC DNA]</scope>
    <source>
        <strain evidence="2 3">ITR2</strain>
    </source>
</reference>
<feature type="transmembrane region" description="Helical" evidence="1">
    <location>
        <begin position="35"/>
        <end position="58"/>
    </location>
</feature>
<keyword evidence="1" id="KW-0472">Membrane</keyword>
<dbReference type="EMBL" id="JAEQNB010000004">
    <property type="protein sequence ID" value="MBL0387665.1"/>
    <property type="molecule type" value="Genomic_DNA"/>
</dbReference>
<comment type="caution">
    <text evidence="2">The sequence shown here is derived from an EMBL/GenBank/DDBJ whole genome shotgun (WGS) entry which is preliminary data.</text>
</comment>
<dbReference type="Proteomes" id="UP000602284">
    <property type="component" value="Unassembled WGS sequence"/>
</dbReference>
<keyword evidence="1" id="KW-1133">Transmembrane helix</keyword>
<evidence type="ECO:0000313" key="2">
    <source>
        <dbReference type="EMBL" id="MBL0387665.1"/>
    </source>
</evidence>
<keyword evidence="1" id="KW-0812">Transmembrane</keyword>
<evidence type="ECO:0000313" key="3">
    <source>
        <dbReference type="Proteomes" id="UP000602284"/>
    </source>
</evidence>
<gene>
    <name evidence="2" type="ORF">JJB07_13575</name>
</gene>
<name>A0ABS1JBT4_9BACL</name>